<dbReference type="PANTHER" id="PTHR13710">
    <property type="entry name" value="DNA HELICASE RECQ FAMILY MEMBER"/>
    <property type="match status" value="1"/>
</dbReference>
<dbReference type="GO" id="GO:0009378">
    <property type="term" value="F:four-way junction helicase activity"/>
    <property type="evidence" value="ECO:0007669"/>
    <property type="project" value="TreeGrafter"/>
</dbReference>
<dbReference type="Pfam" id="PF00270">
    <property type="entry name" value="DEAD"/>
    <property type="match status" value="1"/>
</dbReference>
<accession>A0A9W9AR10</accession>
<dbReference type="GO" id="GO:0043138">
    <property type="term" value="F:3'-5' DNA helicase activity"/>
    <property type="evidence" value="ECO:0007669"/>
    <property type="project" value="UniProtKB-EC"/>
</dbReference>
<evidence type="ECO:0000259" key="6">
    <source>
        <dbReference type="PROSITE" id="PS51192"/>
    </source>
</evidence>
<dbReference type="GO" id="GO:0003677">
    <property type="term" value="F:DNA binding"/>
    <property type="evidence" value="ECO:0007669"/>
    <property type="project" value="UniProtKB-KW"/>
</dbReference>
<reference evidence="7" key="2">
    <citation type="journal article" date="2023" name="Proc. Natl. Acad. Sci. U.S.A.">
        <title>A global phylogenomic analysis of the shiitake genus Lentinula.</title>
        <authorList>
            <person name="Sierra-Patev S."/>
            <person name="Min B."/>
            <person name="Naranjo-Ortiz M."/>
            <person name="Looney B."/>
            <person name="Konkel Z."/>
            <person name="Slot J.C."/>
            <person name="Sakamoto Y."/>
            <person name="Steenwyk J.L."/>
            <person name="Rokas A."/>
            <person name="Carro J."/>
            <person name="Camarero S."/>
            <person name="Ferreira P."/>
            <person name="Molpeceres G."/>
            <person name="Ruiz-Duenas F.J."/>
            <person name="Serrano A."/>
            <person name="Henrissat B."/>
            <person name="Drula E."/>
            <person name="Hughes K.W."/>
            <person name="Mata J.L."/>
            <person name="Ishikawa N.K."/>
            <person name="Vargas-Isla R."/>
            <person name="Ushijima S."/>
            <person name="Smith C.A."/>
            <person name="Donoghue J."/>
            <person name="Ahrendt S."/>
            <person name="Andreopoulos W."/>
            <person name="He G."/>
            <person name="LaButti K."/>
            <person name="Lipzen A."/>
            <person name="Ng V."/>
            <person name="Riley R."/>
            <person name="Sandor L."/>
            <person name="Barry K."/>
            <person name="Martinez A.T."/>
            <person name="Xiao Y."/>
            <person name="Gibbons J.G."/>
            <person name="Terashima K."/>
            <person name="Grigoriev I.V."/>
            <person name="Hibbett D."/>
        </authorList>
    </citation>
    <scope>NUCLEOTIDE SEQUENCE</scope>
    <source>
        <strain evidence="7">Sp2 HRB7682 ss15</strain>
    </source>
</reference>
<keyword evidence="2" id="KW-0238">DNA-binding</keyword>
<dbReference type="GO" id="GO:0005694">
    <property type="term" value="C:chromosome"/>
    <property type="evidence" value="ECO:0007669"/>
    <property type="project" value="TreeGrafter"/>
</dbReference>
<evidence type="ECO:0000313" key="7">
    <source>
        <dbReference type="EMBL" id="KAJ4488715.1"/>
    </source>
</evidence>
<evidence type="ECO:0000256" key="2">
    <source>
        <dbReference type="ARBA" id="ARBA00023125"/>
    </source>
</evidence>
<comment type="caution">
    <text evidence="7">The sequence shown here is derived from an EMBL/GenBank/DDBJ whole genome shotgun (WGS) entry which is preliminary data.</text>
</comment>
<dbReference type="EC" id="5.6.2.4" evidence="5"/>
<organism evidence="7 8">
    <name type="scientific">Lentinula lateritia</name>
    <dbReference type="NCBI Taxonomy" id="40482"/>
    <lineage>
        <taxon>Eukaryota</taxon>
        <taxon>Fungi</taxon>
        <taxon>Dikarya</taxon>
        <taxon>Basidiomycota</taxon>
        <taxon>Agaricomycotina</taxon>
        <taxon>Agaricomycetes</taxon>
        <taxon>Agaricomycetidae</taxon>
        <taxon>Agaricales</taxon>
        <taxon>Marasmiineae</taxon>
        <taxon>Omphalotaceae</taxon>
        <taxon>Lentinula</taxon>
    </lineage>
</organism>
<dbReference type="Gene3D" id="3.40.50.300">
    <property type="entry name" value="P-loop containing nucleotide triphosphate hydrolases"/>
    <property type="match status" value="1"/>
</dbReference>
<evidence type="ECO:0000256" key="1">
    <source>
        <dbReference type="ARBA" id="ARBA00005446"/>
    </source>
</evidence>
<evidence type="ECO:0000256" key="3">
    <source>
        <dbReference type="ARBA" id="ARBA00023235"/>
    </source>
</evidence>
<reference evidence="7" key="1">
    <citation type="submission" date="2022-08" db="EMBL/GenBank/DDBJ databases">
        <authorList>
            <consortium name="DOE Joint Genome Institute"/>
            <person name="Min B."/>
            <person name="Riley R."/>
            <person name="Sierra-Patev S."/>
            <person name="Naranjo-Ortiz M."/>
            <person name="Looney B."/>
            <person name="Konkel Z."/>
            <person name="Slot J.C."/>
            <person name="Sakamoto Y."/>
            <person name="Steenwyk J.L."/>
            <person name="Rokas A."/>
            <person name="Carro J."/>
            <person name="Camarero S."/>
            <person name="Ferreira P."/>
            <person name="Molpeceres G."/>
            <person name="Ruiz-Duenas F.J."/>
            <person name="Serrano A."/>
            <person name="Henrissat B."/>
            <person name="Drula E."/>
            <person name="Hughes K.W."/>
            <person name="Mata J.L."/>
            <person name="Ishikawa N.K."/>
            <person name="Vargas-Isla R."/>
            <person name="Ushijima S."/>
            <person name="Smith C.A."/>
            <person name="Ahrendt S."/>
            <person name="Andreopoulos W."/>
            <person name="He G."/>
            <person name="Labutti K."/>
            <person name="Lipzen A."/>
            <person name="Ng V."/>
            <person name="Sandor L."/>
            <person name="Barry K."/>
            <person name="Martinez A.T."/>
            <person name="Xiao Y."/>
            <person name="Gibbons J.G."/>
            <person name="Terashima K."/>
            <person name="Hibbett D.S."/>
            <person name="Grigoriev I.V."/>
        </authorList>
    </citation>
    <scope>NUCLEOTIDE SEQUENCE</scope>
    <source>
        <strain evidence="7">Sp2 HRB7682 ss15</strain>
    </source>
</reference>
<evidence type="ECO:0000256" key="5">
    <source>
        <dbReference type="ARBA" id="ARBA00034808"/>
    </source>
</evidence>
<comment type="similarity">
    <text evidence="1">Belongs to the helicase family. RecQ subfamily.</text>
</comment>
<dbReference type="InterPro" id="IPR027417">
    <property type="entry name" value="P-loop_NTPase"/>
</dbReference>
<dbReference type="GO" id="GO:0005524">
    <property type="term" value="F:ATP binding"/>
    <property type="evidence" value="ECO:0007669"/>
    <property type="project" value="InterPro"/>
</dbReference>
<dbReference type="PANTHER" id="PTHR13710:SF105">
    <property type="entry name" value="ATP-DEPENDENT DNA HELICASE Q1"/>
    <property type="match status" value="1"/>
</dbReference>
<keyword evidence="3" id="KW-0413">Isomerase</keyword>
<dbReference type="GO" id="GO:0000724">
    <property type="term" value="P:double-strand break repair via homologous recombination"/>
    <property type="evidence" value="ECO:0007669"/>
    <property type="project" value="TreeGrafter"/>
</dbReference>
<name>A0A9W9AR10_9AGAR</name>
<gene>
    <name evidence="7" type="ORF">C8J55DRAFT_422760</name>
</gene>
<dbReference type="InterPro" id="IPR011545">
    <property type="entry name" value="DEAD/DEAH_box_helicase_dom"/>
</dbReference>
<dbReference type="EMBL" id="JANVFS010000008">
    <property type="protein sequence ID" value="KAJ4488715.1"/>
    <property type="molecule type" value="Genomic_DNA"/>
</dbReference>
<feature type="domain" description="Helicase ATP-binding" evidence="6">
    <location>
        <begin position="16"/>
        <end position="196"/>
    </location>
</feature>
<dbReference type="Proteomes" id="UP001150238">
    <property type="component" value="Unassembled WGS sequence"/>
</dbReference>
<dbReference type="AlphaFoldDB" id="A0A9W9AR10"/>
<dbReference type="SMART" id="SM00487">
    <property type="entry name" value="DEXDc"/>
    <property type="match status" value="1"/>
</dbReference>
<dbReference type="GO" id="GO:0005737">
    <property type="term" value="C:cytoplasm"/>
    <property type="evidence" value="ECO:0007669"/>
    <property type="project" value="TreeGrafter"/>
</dbReference>
<dbReference type="InterPro" id="IPR014001">
    <property type="entry name" value="Helicase_ATP-bd"/>
</dbReference>
<comment type="catalytic activity">
    <reaction evidence="4">
        <text>Couples ATP hydrolysis with the unwinding of duplex DNA by translocating in the 3'-5' direction.</text>
        <dbReference type="EC" id="5.6.2.4"/>
    </reaction>
</comment>
<proteinExistence type="inferred from homology"/>
<dbReference type="PROSITE" id="PS51192">
    <property type="entry name" value="HELICASE_ATP_BIND_1"/>
    <property type="match status" value="1"/>
</dbReference>
<sequence>MPQLPTGLYNYQTKIVLWVLDRQDLLWITATGDGKSMAYTVPILVHQELSQNPDRYPAFRACKFPVGVVVTPTKGLSQSITKSLERFGIAGFSYTHENITAYRKNHVNLSKLICECKTWQVICVDPEHLGESEWRNTIFQSTTFKENLVYFCAEEVHLIRTWGRSFRPAFSYIGAMARGVLPDGVPIIALTATLPPGPSTKAGVPKYTQILQYLRGGRKTLIHVSTIPEVYDIYWYLWQMQPSNSHHLRRVRMYHSLCTDVYNNETFELIDSDPYLQVVICTAGFTQGVD</sequence>
<dbReference type="SUPFAM" id="SSF52540">
    <property type="entry name" value="P-loop containing nucleoside triphosphate hydrolases"/>
    <property type="match status" value="1"/>
</dbReference>
<protein>
    <recommendedName>
        <fullName evidence="5">DNA 3'-5' helicase</fullName>
        <ecNumber evidence="5">5.6.2.4</ecNumber>
    </recommendedName>
</protein>
<evidence type="ECO:0000256" key="4">
    <source>
        <dbReference type="ARBA" id="ARBA00034617"/>
    </source>
</evidence>
<evidence type="ECO:0000313" key="8">
    <source>
        <dbReference type="Proteomes" id="UP001150238"/>
    </source>
</evidence>